<feature type="transmembrane region" description="Helical" evidence="5">
    <location>
        <begin position="307"/>
        <end position="326"/>
    </location>
</feature>
<dbReference type="PANTHER" id="PTHR23501:SF43">
    <property type="entry name" value="MULTIDRUG TRANSPORTER, PUTATIVE (AFU_ORTHOLOGUE AFUA_6G03040)-RELATED"/>
    <property type="match status" value="1"/>
</dbReference>
<gene>
    <name evidence="7" type="ORF">EJ04DRAFT_444677</name>
</gene>
<feature type="transmembrane region" description="Helical" evidence="5">
    <location>
        <begin position="166"/>
        <end position="188"/>
    </location>
</feature>
<comment type="caution">
    <text evidence="7">The sequence shown here is derived from an EMBL/GenBank/DDBJ whole genome shotgun (WGS) entry which is preliminary data.</text>
</comment>
<dbReference type="InterPro" id="IPR020846">
    <property type="entry name" value="MFS_dom"/>
</dbReference>
<feature type="transmembrane region" description="Helical" evidence="5">
    <location>
        <begin position="373"/>
        <end position="394"/>
    </location>
</feature>
<feature type="transmembrane region" description="Helical" evidence="5">
    <location>
        <begin position="42"/>
        <end position="65"/>
    </location>
</feature>
<dbReference type="GO" id="GO:0005886">
    <property type="term" value="C:plasma membrane"/>
    <property type="evidence" value="ECO:0007669"/>
    <property type="project" value="TreeGrafter"/>
</dbReference>
<feature type="domain" description="Major facilitator superfamily (MFS) profile" evidence="6">
    <location>
        <begin position="43"/>
        <end position="534"/>
    </location>
</feature>
<dbReference type="SUPFAM" id="SSF103473">
    <property type="entry name" value="MFS general substrate transporter"/>
    <property type="match status" value="1"/>
</dbReference>
<dbReference type="PANTHER" id="PTHR23501">
    <property type="entry name" value="MAJOR FACILITATOR SUPERFAMILY"/>
    <property type="match status" value="1"/>
</dbReference>
<evidence type="ECO:0000259" key="6">
    <source>
        <dbReference type="PROSITE" id="PS50850"/>
    </source>
</evidence>
<dbReference type="InterPro" id="IPR011701">
    <property type="entry name" value="MFS"/>
</dbReference>
<dbReference type="EMBL" id="ML996213">
    <property type="protein sequence ID" value="KAF2730605.1"/>
    <property type="molecule type" value="Genomic_DNA"/>
</dbReference>
<protein>
    <submittedName>
        <fullName evidence="7">Major facilitator superfamily transporter</fullName>
    </submittedName>
</protein>
<dbReference type="PRINTS" id="PR01036">
    <property type="entry name" value="TCRTETB"/>
</dbReference>
<dbReference type="InterPro" id="IPR036259">
    <property type="entry name" value="MFS_trans_sf"/>
</dbReference>
<keyword evidence="2 5" id="KW-0812">Transmembrane</keyword>
<dbReference type="AlphaFoldDB" id="A0A9P4UZU7"/>
<dbReference type="Proteomes" id="UP000799444">
    <property type="component" value="Unassembled WGS sequence"/>
</dbReference>
<evidence type="ECO:0000256" key="5">
    <source>
        <dbReference type="SAM" id="Phobius"/>
    </source>
</evidence>
<dbReference type="PROSITE" id="PS50850">
    <property type="entry name" value="MFS"/>
    <property type="match status" value="1"/>
</dbReference>
<keyword evidence="3 5" id="KW-1133">Transmembrane helix</keyword>
<evidence type="ECO:0000256" key="4">
    <source>
        <dbReference type="ARBA" id="ARBA00023136"/>
    </source>
</evidence>
<feature type="transmembrane region" description="Helical" evidence="5">
    <location>
        <begin position="77"/>
        <end position="97"/>
    </location>
</feature>
<dbReference type="Gene3D" id="1.20.1250.20">
    <property type="entry name" value="MFS general substrate transporter like domains"/>
    <property type="match status" value="1"/>
</dbReference>
<keyword evidence="8" id="KW-1185">Reference proteome</keyword>
<evidence type="ECO:0000256" key="2">
    <source>
        <dbReference type="ARBA" id="ARBA00022692"/>
    </source>
</evidence>
<dbReference type="Pfam" id="PF07690">
    <property type="entry name" value="MFS_1"/>
    <property type="match status" value="1"/>
</dbReference>
<feature type="transmembrane region" description="Helical" evidence="5">
    <location>
        <begin position="346"/>
        <end position="366"/>
    </location>
</feature>
<evidence type="ECO:0000256" key="1">
    <source>
        <dbReference type="ARBA" id="ARBA00004141"/>
    </source>
</evidence>
<feature type="transmembrane region" description="Helical" evidence="5">
    <location>
        <begin position="109"/>
        <end position="130"/>
    </location>
</feature>
<feature type="transmembrane region" description="Helical" evidence="5">
    <location>
        <begin position="136"/>
        <end position="154"/>
    </location>
</feature>
<evidence type="ECO:0000256" key="3">
    <source>
        <dbReference type="ARBA" id="ARBA00022989"/>
    </source>
</evidence>
<keyword evidence="4 5" id="KW-0472">Membrane</keyword>
<dbReference type="GO" id="GO:0022857">
    <property type="term" value="F:transmembrane transporter activity"/>
    <property type="evidence" value="ECO:0007669"/>
    <property type="project" value="InterPro"/>
</dbReference>
<name>A0A9P4UZU7_9PLEO</name>
<feature type="transmembrane region" description="Helical" evidence="5">
    <location>
        <begin position="264"/>
        <end position="286"/>
    </location>
</feature>
<dbReference type="OrthoDB" id="440553at2759"/>
<sequence>MLDHLANRNDLPVENAQTARNREFEERGNFQINYLKGWRLQVLTFAMCLGLFLAILETTIVSTSLVSITDDLNGFRMGSWVVAVYLVTYTGFLVVVAKLSDTLGRKSTMVFCVVLFIIFSLGCGFSRTMVQLIACRAFQGIGGGGISTLTFVILPENISPTVYPTYAAIVSSTFALSSLLGPLLGGIICNNTSWRWVFFLNAPTGLVVLALVIVTVPGRPPSDESTLSKLNRVDFLGAFLMLSSAILSVTALEQGGTGYSWTSAVVLAPLIVAIVLGSACLCWSWYLNRRTMSQEPMLPWNLLTDRFAAGIFLSSFFTGSVFLSSIVVLPQQFQVVFQDSPAKSGYRLLCMTLVSPLFAGVAGFFMQKKQIPPLYLLIAGQILAILGCGLASSIPETARSYPVSQYAYQAIMGAGFGLGLATAIMAAPLAYSKRNMAVGIGLTYQTRSLGESIGVSACANILSHTLTDSLQGRLTPQQISVLLGDAGMVKSIPTGLQEAVRRDFAHSFTRQMQALCGLAGAGLLATLTMVERRPRYQHREDVANSTS</sequence>
<proteinExistence type="predicted"/>
<evidence type="ECO:0000313" key="8">
    <source>
        <dbReference type="Proteomes" id="UP000799444"/>
    </source>
</evidence>
<accession>A0A9P4UZU7</accession>
<organism evidence="7 8">
    <name type="scientific">Polyplosphaeria fusca</name>
    <dbReference type="NCBI Taxonomy" id="682080"/>
    <lineage>
        <taxon>Eukaryota</taxon>
        <taxon>Fungi</taxon>
        <taxon>Dikarya</taxon>
        <taxon>Ascomycota</taxon>
        <taxon>Pezizomycotina</taxon>
        <taxon>Dothideomycetes</taxon>
        <taxon>Pleosporomycetidae</taxon>
        <taxon>Pleosporales</taxon>
        <taxon>Tetraplosphaeriaceae</taxon>
        <taxon>Polyplosphaeria</taxon>
    </lineage>
</organism>
<dbReference type="Gene3D" id="1.20.1720.10">
    <property type="entry name" value="Multidrug resistance protein D"/>
    <property type="match status" value="1"/>
</dbReference>
<feature type="transmembrane region" description="Helical" evidence="5">
    <location>
        <begin position="406"/>
        <end position="431"/>
    </location>
</feature>
<feature type="transmembrane region" description="Helical" evidence="5">
    <location>
        <begin position="194"/>
        <end position="214"/>
    </location>
</feature>
<comment type="subcellular location">
    <subcellularLocation>
        <location evidence="1">Membrane</location>
        <topology evidence="1">Multi-pass membrane protein</topology>
    </subcellularLocation>
</comment>
<reference evidence="7" key="1">
    <citation type="journal article" date="2020" name="Stud. Mycol.">
        <title>101 Dothideomycetes genomes: a test case for predicting lifestyles and emergence of pathogens.</title>
        <authorList>
            <person name="Haridas S."/>
            <person name="Albert R."/>
            <person name="Binder M."/>
            <person name="Bloem J."/>
            <person name="Labutti K."/>
            <person name="Salamov A."/>
            <person name="Andreopoulos B."/>
            <person name="Baker S."/>
            <person name="Barry K."/>
            <person name="Bills G."/>
            <person name="Bluhm B."/>
            <person name="Cannon C."/>
            <person name="Castanera R."/>
            <person name="Culley D."/>
            <person name="Daum C."/>
            <person name="Ezra D."/>
            <person name="Gonzalez J."/>
            <person name="Henrissat B."/>
            <person name="Kuo A."/>
            <person name="Liang C."/>
            <person name="Lipzen A."/>
            <person name="Lutzoni F."/>
            <person name="Magnuson J."/>
            <person name="Mondo S."/>
            <person name="Nolan M."/>
            <person name="Ohm R."/>
            <person name="Pangilinan J."/>
            <person name="Park H.-J."/>
            <person name="Ramirez L."/>
            <person name="Alfaro M."/>
            <person name="Sun H."/>
            <person name="Tritt A."/>
            <person name="Yoshinaga Y."/>
            <person name="Zwiers L.-H."/>
            <person name="Turgeon B."/>
            <person name="Goodwin S."/>
            <person name="Spatafora J."/>
            <person name="Crous P."/>
            <person name="Grigoriev I."/>
        </authorList>
    </citation>
    <scope>NUCLEOTIDE SEQUENCE</scope>
    <source>
        <strain evidence="7">CBS 125425</strain>
    </source>
</reference>
<evidence type="ECO:0000313" key="7">
    <source>
        <dbReference type="EMBL" id="KAF2730605.1"/>
    </source>
</evidence>